<accession>A0A932GMX4</accession>
<gene>
    <name evidence="7" type="ORF">HYY65_02090</name>
</gene>
<evidence type="ECO:0000259" key="6">
    <source>
        <dbReference type="Pfam" id="PF04545"/>
    </source>
</evidence>
<dbReference type="SUPFAM" id="SSF88659">
    <property type="entry name" value="Sigma3 and sigma4 domains of RNA polymerase sigma factors"/>
    <property type="match status" value="1"/>
</dbReference>
<feature type="domain" description="Sugar-binding" evidence="5">
    <location>
        <begin position="73"/>
        <end position="334"/>
    </location>
</feature>
<dbReference type="AlphaFoldDB" id="A0A932GMX4"/>
<evidence type="ECO:0000256" key="1">
    <source>
        <dbReference type="ARBA" id="ARBA00010466"/>
    </source>
</evidence>
<dbReference type="PANTHER" id="PTHR34294">
    <property type="entry name" value="TRANSCRIPTIONAL REGULATOR-RELATED"/>
    <property type="match status" value="1"/>
</dbReference>
<dbReference type="InterPro" id="IPR007630">
    <property type="entry name" value="RNA_pol_sigma70_r4"/>
</dbReference>
<feature type="domain" description="RNA polymerase sigma-70 region 4" evidence="6">
    <location>
        <begin position="24"/>
        <end position="56"/>
    </location>
</feature>
<name>A0A932GMX4_UNCTE</name>
<evidence type="ECO:0000313" key="8">
    <source>
        <dbReference type="Proteomes" id="UP000741360"/>
    </source>
</evidence>
<dbReference type="SUPFAM" id="SSF100950">
    <property type="entry name" value="NagB/RpiA/CoA transferase-like"/>
    <property type="match status" value="1"/>
</dbReference>
<dbReference type="InterPro" id="IPR007324">
    <property type="entry name" value="Sugar-bd_dom_put"/>
</dbReference>
<sequence>MKFQAHLPHREMDSGQELKEMISCVLLYYRHHKNQKEIAQHLGLSHSKVSRLLKRAYGEGIVRVELNLPQLPRLETALIEQFGLRDAVVIPGGLGEYTKEELGWTAARYFERVAANGIKVGLSCGYTLYHTIKNLREHHFRDLKIYPLSAESTLTLVDLFPNTLVGMMAAKYRPHVTAYALHAQLIAPLEEIDRERKLLLQNQEIRRILEEAGNVDVALLGIGSIGRDTPGFCTLAEFFGVRPDQLLALEVVGEINYQPFDAQGKIVEREELRKLTSRVLAVPASRLRELSRQYGKSVIAVAGGAKKAPSIRGVLTGGYCNILITDEEAALALLDGLPSGSHP</sequence>
<dbReference type="InterPro" id="IPR051054">
    <property type="entry name" value="SorC_transcr_regulators"/>
</dbReference>
<comment type="similarity">
    <text evidence="1">Belongs to the SorC transcriptional regulatory family.</text>
</comment>
<comment type="caution">
    <text evidence="7">The sequence shown here is derived from an EMBL/GenBank/DDBJ whole genome shotgun (WGS) entry which is preliminary data.</text>
</comment>
<dbReference type="EMBL" id="JACPSX010000036">
    <property type="protein sequence ID" value="MBI3013863.1"/>
    <property type="molecule type" value="Genomic_DNA"/>
</dbReference>
<dbReference type="GO" id="GO:0030246">
    <property type="term" value="F:carbohydrate binding"/>
    <property type="evidence" value="ECO:0007669"/>
    <property type="project" value="InterPro"/>
</dbReference>
<dbReference type="PANTHER" id="PTHR34294:SF1">
    <property type="entry name" value="TRANSCRIPTIONAL REGULATOR LSRR"/>
    <property type="match status" value="1"/>
</dbReference>
<evidence type="ECO:0000313" key="7">
    <source>
        <dbReference type="EMBL" id="MBI3013863.1"/>
    </source>
</evidence>
<dbReference type="Pfam" id="PF04545">
    <property type="entry name" value="Sigma70_r4"/>
    <property type="match status" value="1"/>
</dbReference>
<dbReference type="Pfam" id="PF04198">
    <property type="entry name" value="Sugar-bind"/>
    <property type="match status" value="1"/>
</dbReference>
<dbReference type="Proteomes" id="UP000741360">
    <property type="component" value="Unassembled WGS sequence"/>
</dbReference>
<reference evidence="7" key="1">
    <citation type="submission" date="2020-07" db="EMBL/GenBank/DDBJ databases">
        <title>Huge and variable diversity of episymbiotic CPR bacteria and DPANN archaea in groundwater ecosystems.</title>
        <authorList>
            <person name="He C.Y."/>
            <person name="Keren R."/>
            <person name="Whittaker M."/>
            <person name="Farag I.F."/>
            <person name="Doudna J."/>
            <person name="Cate J.H.D."/>
            <person name="Banfield J.F."/>
        </authorList>
    </citation>
    <scope>NUCLEOTIDE SEQUENCE</scope>
    <source>
        <strain evidence="7">NC_groundwater_717_Ag_S-0.2um_59_8</strain>
    </source>
</reference>
<dbReference type="Gene3D" id="3.40.50.1360">
    <property type="match status" value="1"/>
</dbReference>
<evidence type="ECO:0000259" key="5">
    <source>
        <dbReference type="Pfam" id="PF04198"/>
    </source>
</evidence>
<dbReference type="GO" id="GO:0006352">
    <property type="term" value="P:DNA-templated transcription initiation"/>
    <property type="evidence" value="ECO:0007669"/>
    <property type="project" value="InterPro"/>
</dbReference>
<dbReference type="GO" id="GO:0003677">
    <property type="term" value="F:DNA binding"/>
    <property type="evidence" value="ECO:0007669"/>
    <property type="project" value="UniProtKB-KW"/>
</dbReference>
<dbReference type="Gene3D" id="1.10.10.60">
    <property type="entry name" value="Homeodomain-like"/>
    <property type="match status" value="1"/>
</dbReference>
<proteinExistence type="inferred from homology"/>
<evidence type="ECO:0000256" key="3">
    <source>
        <dbReference type="ARBA" id="ARBA00023125"/>
    </source>
</evidence>
<evidence type="ECO:0000256" key="2">
    <source>
        <dbReference type="ARBA" id="ARBA00023015"/>
    </source>
</evidence>
<dbReference type="InterPro" id="IPR013324">
    <property type="entry name" value="RNA_pol_sigma_r3/r4-like"/>
</dbReference>
<dbReference type="GO" id="GO:0003700">
    <property type="term" value="F:DNA-binding transcription factor activity"/>
    <property type="evidence" value="ECO:0007669"/>
    <property type="project" value="InterPro"/>
</dbReference>
<organism evidence="7 8">
    <name type="scientific">Tectimicrobiota bacterium</name>
    <dbReference type="NCBI Taxonomy" id="2528274"/>
    <lineage>
        <taxon>Bacteria</taxon>
        <taxon>Pseudomonadati</taxon>
        <taxon>Nitrospinota/Tectimicrobiota group</taxon>
        <taxon>Candidatus Tectimicrobiota</taxon>
    </lineage>
</organism>
<keyword evidence="3" id="KW-0238">DNA-binding</keyword>
<evidence type="ECO:0000256" key="4">
    <source>
        <dbReference type="ARBA" id="ARBA00023163"/>
    </source>
</evidence>
<keyword evidence="2" id="KW-0805">Transcription regulation</keyword>
<protein>
    <submittedName>
        <fullName evidence="7">Helix-turn-helix domain-containing protein</fullName>
    </submittedName>
</protein>
<dbReference type="InterPro" id="IPR037171">
    <property type="entry name" value="NagB/RpiA_transferase-like"/>
</dbReference>
<keyword evidence="4" id="KW-0804">Transcription</keyword>